<dbReference type="OrthoDB" id="9801609at2"/>
<protein>
    <submittedName>
        <fullName evidence="4">D-inositol 3-phosphate glycosyltransferase</fullName>
        <ecNumber evidence="4">2.4.1.250</ecNumber>
    </submittedName>
</protein>
<feature type="domain" description="Glycosyltransferase subfamily 4-like N-terminal" evidence="3">
    <location>
        <begin position="17"/>
        <end position="166"/>
    </location>
</feature>
<dbReference type="AlphaFoldDB" id="A0A1C9W9E5"/>
<accession>A0A1C9W9E5</accession>
<dbReference type="EMBL" id="CP014143">
    <property type="protein sequence ID" value="AOS97771.1"/>
    <property type="molecule type" value="Genomic_DNA"/>
</dbReference>
<dbReference type="KEGG" id="micc:AUP74_02368"/>
<dbReference type="CDD" id="cd03809">
    <property type="entry name" value="GT4_MtfB-like"/>
    <property type="match status" value="1"/>
</dbReference>
<dbReference type="PANTHER" id="PTHR46401:SF2">
    <property type="entry name" value="GLYCOSYLTRANSFERASE WBBK-RELATED"/>
    <property type="match status" value="1"/>
</dbReference>
<evidence type="ECO:0000256" key="1">
    <source>
        <dbReference type="ARBA" id="ARBA00022679"/>
    </source>
</evidence>
<evidence type="ECO:0000313" key="4">
    <source>
        <dbReference type="EMBL" id="AOS97771.1"/>
    </source>
</evidence>
<evidence type="ECO:0000259" key="3">
    <source>
        <dbReference type="Pfam" id="PF13439"/>
    </source>
</evidence>
<proteinExistence type="predicted"/>
<keyword evidence="4" id="KW-0328">Glycosyltransferase</keyword>
<dbReference type="SUPFAM" id="SSF53756">
    <property type="entry name" value="UDP-Glycosyltransferase/glycogen phosphorylase"/>
    <property type="match status" value="1"/>
</dbReference>
<sequence length="367" mass="40311">MFKIAIDARPLSSPTAGIGRYTRALVERLVHHDYEWYLYSHRPLVDESGLGSNVSIRTGSVRADSLSTLFAQAVFPVWARKDGIELFWSPRHHLPLLLGGAVAKVLTVHDLVWRHFPETMSRPGLLLERLLMPASIQSASSVIAVSNSTAEELRDAYPQECHKVTTVLEAPFLSPSQATSFGDYFLFLGTLEPRKNLQRLLEGYARYCSRVRAPLTLKICGAKGWGLPELERLLVQLGLEKKVELLGYLSDDALPGLYAGARALLMPSLYEGFGLPIVEAMSQGTPVLASRRGAMMEVAGDGGVLVDPESCEEIASALVTLSEDMSLVETLQEKASIRAGQFSWDNAAEQTLALFESLLSEHVTTTR</sequence>
<dbReference type="PANTHER" id="PTHR46401">
    <property type="entry name" value="GLYCOSYLTRANSFERASE WBBK-RELATED"/>
    <property type="match status" value="1"/>
</dbReference>
<keyword evidence="5" id="KW-1185">Reference proteome</keyword>
<dbReference type="EC" id="2.4.1.250" evidence="4"/>
<dbReference type="RefSeq" id="WP_083260953.1">
    <property type="nucleotide sequence ID" value="NZ_CP014143.1"/>
</dbReference>
<dbReference type="GO" id="GO:0009103">
    <property type="term" value="P:lipopolysaccharide biosynthetic process"/>
    <property type="evidence" value="ECO:0007669"/>
    <property type="project" value="TreeGrafter"/>
</dbReference>
<dbReference type="InterPro" id="IPR028098">
    <property type="entry name" value="Glyco_trans_4-like_N"/>
</dbReference>
<dbReference type="Gene3D" id="3.40.50.2000">
    <property type="entry name" value="Glycogen Phosphorylase B"/>
    <property type="match status" value="2"/>
</dbReference>
<organism evidence="4 5">
    <name type="scientific">Microbulbifer aggregans</name>
    <dbReference type="NCBI Taxonomy" id="1769779"/>
    <lineage>
        <taxon>Bacteria</taxon>
        <taxon>Pseudomonadati</taxon>
        <taxon>Pseudomonadota</taxon>
        <taxon>Gammaproteobacteria</taxon>
        <taxon>Cellvibrionales</taxon>
        <taxon>Microbulbiferaceae</taxon>
        <taxon>Microbulbifer</taxon>
    </lineage>
</organism>
<reference evidence="5" key="1">
    <citation type="submission" date="2016-01" db="EMBL/GenBank/DDBJ databases">
        <title>Complete genome sequence of Microbulbifer sp. CCB-MM1, a halophile isolated from Matang Mangrove Forest, Perak.</title>
        <authorList>
            <person name="Moh T.H."/>
            <person name="Dinesh B."/>
            <person name="Lau N.-S."/>
            <person name="Go F."/>
            <person name="Alexander Chong S.-C."/>
        </authorList>
    </citation>
    <scope>NUCLEOTIDE SEQUENCE [LARGE SCALE GENOMIC DNA]</scope>
    <source>
        <strain evidence="5">CCB-MM1</strain>
    </source>
</reference>
<feature type="domain" description="Glycosyl transferase family 1" evidence="2">
    <location>
        <begin position="184"/>
        <end position="335"/>
    </location>
</feature>
<gene>
    <name evidence="4" type="primary">mshA_2</name>
    <name evidence="4" type="ORF">AUP74_02368</name>
</gene>
<dbReference type="Pfam" id="PF00534">
    <property type="entry name" value="Glycos_transf_1"/>
    <property type="match status" value="1"/>
</dbReference>
<name>A0A1C9W9E5_9GAMM</name>
<dbReference type="Pfam" id="PF13439">
    <property type="entry name" value="Glyco_transf_4"/>
    <property type="match status" value="1"/>
</dbReference>
<dbReference type="InterPro" id="IPR001296">
    <property type="entry name" value="Glyco_trans_1"/>
</dbReference>
<evidence type="ECO:0000259" key="2">
    <source>
        <dbReference type="Pfam" id="PF00534"/>
    </source>
</evidence>
<dbReference type="GO" id="GO:0102710">
    <property type="term" value="F:D-inositol-3-phosphate glycosyltransferase activity"/>
    <property type="evidence" value="ECO:0007669"/>
    <property type="project" value="UniProtKB-EC"/>
</dbReference>
<dbReference type="STRING" id="1769779.AUP74_02368"/>
<dbReference type="Proteomes" id="UP000095672">
    <property type="component" value="Chromosome"/>
</dbReference>
<keyword evidence="1 4" id="KW-0808">Transferase</keyword>
<evidence type="ECO:0000313" key="5">
    <source>
        <dbReference type="Proteomes" id="UP000095672"/>
    </source>
</evidence>